<organism evidence="2 3">
    <name type="scientific">Comamonas resistens</name>
    <dbReference type="NCBI Taxonomy" id="3046670"/>
    <lineage>
        <taxon>Bacteria</taxon>
        <taxon>Pseudomonadati</taxon>
        <taxon>Pseudomonadota</taxon>
        <taxon>Betaproteobacteria</taxon>
        <taxon>Burkholderiales</taxon>
        <taxon>Comamonadaceae</taxon>
        <taxon>Comamonas</taxon>
    </lineage>
</organism>
<protein>
    <submittedName>
        <fullName evidence="2">DUF2127 domain-containing protein</fullName>
    </submittedName>
</protein>
<evidence type="ECO:0000256" key="1">
    <source>
        <dbReference type="SAM" id="Phobius"/>
    </source>
</evidence>
<sequence>MNSQTSLRAAVKTMALFEALKGVAALMALLGLLSLLHHDLHHLAMELIGHFGLSPDQRYPSLLLDAVDRLNVTPVHTLVLLGGLYAVVRFIEAWGLWLDKSWGEWFGVLASAVYIPFEVRHVMHKSSWQAVLVLVFNLLLVLVLLARLMQRRKEVAARCLTPASAAE</sequence>
<reference evidence="2 3" key="1">
    <citation type="submission" date="2023-05" db="EMBL/GenBank/DDBJ databases">
        <authorList>
            <person name="Yin Y."/>
            <person name="Lu Z."/>
        </authorList>
    </citation>
    <scope>NUCLEOTIDE SEQUENCE [LARGE SCALE GENOMIC DNA]</scope>
    <source>
        <strain evidence="2 3">ZM22</strain>
    </source>
</reference>
<name>A0ABY8SMP4_9BURK</name>
<keyword evidence="3" id="KW-1185">Reference proteome</keyword>
<accession>A0ABY8SMP4</accession>
<dbReference type="InterPro" id="IPR021125">
    <property type="entry name" value="DUF2127"/>
</dbReference>
<feature type="transmembrane region" description="Helical" evidence="1">
    <location>
        <begin position="15"/>
        <end position="36"/>
    </location>
</feature>
<evidence type="ECO:0000313" key="2">
    <source>
        <dbReference type="EMBL" id="WHS64337.1"/>
    </source>
</evidence>
<keyword evidence="1" id="KW-1133">Transmembrane helix</keyword>
<feature type="transmembrane region" description="Helical" evidence="1">
    <location>
        <begin position="128"/>
        <end position="148"/>
    </location>
</feature>
<proteinExistence type="predicted"/>
<dbReference type="EMBL" id="CP125947">
    <property type="protein sequence ID" value="WHS64337.1"/>
    <property type="molecule type" value="Genomic_DNA"/>
</dbReference>
<keyword evidence="1" id="KW-0812">Transmembrane</keyword>
<feature type="transmembrane region" description="Helical" evidence="1">
    <location>
        <begin position="78"/>
        <end position="97"/>
    </location>
</feature>
<gene>
    <name evidence="2" type="ORF">QMY55_17785</name>
</gene>
<dbReference type="Proteomes" id="UP001240697">
    <property type="component" value="Chromosome"/>
</dbReference>
<evidence type="ECO:0000313" key="3">
    <source>
        <dbReference type="Proteomes" id="UP001240697"/>
    </source>
</evidence>
<dbReference type="RefSeq" id="WP_283485478.1">
    <property type="nucleotide sequence ID" value="NZ_CP125947.1"/>
</dbReference>
<dbReference type="Pfam" id="PF09900">
    <property type="entry name" value="DUF2127"/>
    <property type="match status" value="1"/>
</dbReference>
<keyword evidence="1" id="KW-0472">Membrane</keyword>